<dbReference type="Proteomes" id="UP001597479">
    <property type="component" value="Unassembled WGS sequence"/>
</dbReference>
<evidence type="ECO:0000259" key="4">
    <source>
        <dbReference type="Pfam" id="PF13490"/>
    </source>
</evidence>
<dbReference type="Gene3D" id="1.10.10.1320">
    <property type="entry name" value="Anti-sigma factor, zinc-finger domain"/>
    <property type="match status" value="1"/>
</dbReference>
<evidence type="ECO:0000256" key="3">
    <source>
        <dbReference type="SAM" id="MobiDB-lite"/>
    </source>
</evidence>
<accession>A0ABW5VWV5</accession>
<reference evidence="6" key="1">
    <citation type="journal article" date="2019" name="Int. J. Syst. Evol. Microbiol.">
        <title>The Global Catalogue of Microorganisms (GCM) 10K type strain sequencing project: providing services to taxonomists for standard genome sequencing and annotation.</title>
        <authorList>
            <consortium name="The Broad Institute Genomics Platform"/>
            <consortium name="The Broad Institute Genome Sequencing Center for Infectious Disease"/>
            <person name="Wu L."/>
            <person name="Ma J."/>
        </authorList>
    </citation>
    <scope>NUCLEOTIDE SEQUENCE [LARGE SCALE GENOMIC DNA]</scope>
    <source>
        <strain evidence="6">CCM 7044</strain>
    </source>
</reference>
<comment type="caution">
    <text evidence="5">The sequence shown here is derived from an EMBL/GenBank/DDBJ whole genome shotgun (WGS) entry which is preliminary data.</text>
</comment>
<evidence type="ECO:0000313" key="6">
    <source>
        <dbReference type="Proteomes" id="UP001597479"/>
    </source>
</evidence>
<evidence type="ECO:0000313" key="5">
    <source>
        <dbReference type="EMBL" id="MFD2795781.1"/>
    </source>
</evidence>
<keyword evidence="1" id="KW-0805">Transcription regulation</keyword>
<evidence type="ECO:0000256" key="1">
    <source>
        <dbReference type="ARBA" id="ARBA00023015"/>
    </source>
</evidence>
<feature type="compositionally biased region" description="Basic residues" evidence="3">
    <location>
        <begin position="123"/>
        <end position="139"/>
    </location>
</feature>
<dbReference type="InterPro" id="IPR027383">
    <property type="entry name" value="Znf_put"/>
</dbReference>
<keyword evidence="2" id="KW-0804">Transcription</keyword>
<dbReference type="InterPro" id="IPR041916">
    <property type="entry name" value="Anti_sigma_zinc_sf"/>
</dbReference>
<dbReference type="Pfam" id="PF13490">
    <property type="entry name" value="zf-HC2"/>
    <property type="match status" value="1"/>
</dbReference>
<sequence length="139" mass="14945">MISTGDLRAADRRTAQDADRRAGVSELRSALAGLGVAGPAGLTGASGTPAITPGRALDRPLCRTTRAALHDYLTRSLLPSRRRRVEAHLDGCAECMRAFIDVRETSWALRGLGRRLATDGRHGGRHRRTPRRRVVAAGA</sequence>
<proteinExistence type="predicted"/>
<evidence type="ECO:0000256" key="2">
    <source>
        <dbReference type="ARBA" id="ARBA00023163"/>
    </source>
</evidence>
<feature type="compositionally biased region" description="Basic and acidic residues" evidence="3">
    <location>
        <begin position="8"/>
        <end position="22"/>
    </location>
</feature>
<gene>
    <name evidence="5" type="ORF">ACFS27_19625</name>
</gene>
<feature type="region of interest" description="Disordered" evidence="3">
    <location>
        <begin position="119"/>
        <end position="139"/>
    </location>
</feature>
<feature type="domain" description="Putative zinc-finger" evidence="4">
    <location>
        <begin position="62"/>
        <end position="95"/>
    </location>
</feature>
<feature type="region of interest" description="Disordered" evidence="3">
    <location>
        <begin position="1"/>
        <end position="22"/>
    </location>
</feature>
<protein>
    <submittedName>
        <fullName evidence="5">Zf-HC2 domain-containing protein</fullName>
    </submittedName>
</protein>
<keyword evidence="6" id="KW-1185">Reference proteome</keyword>
<dbReference type="EMBL" id="JBHUOG010000002">
    <property type="protein sequence ID" value="MFD2795781.1"/>
    <property type="molecule type" value="Genomic_DNA"/>
</dbReference>
<dbReference type="RefSeq" id="WP_377186210.1">
    <property type="nucleotide sequence ID" value="NZ_JBHUOG010000002.1"/>
</dbReference>
<organism evidence="5 6">
    <name type="scientific">Promicromonospora vindobonensis</name>
    <dbReference type="NCBI Taxonomy" id="195748"/>
    <lineage>
        <taxon>Bacteria</taxon>
        <taxon>Bacillati</taxon>
        <taxon>Actinomycetota</taxon>
        <taxon>Actinomycetes</taxon>
        <taxon>Micrococcales</taxon>
        <taxon>Promicromonosporaceae</taxon>
        <taxon>Promicromonospora</taxon>
    </lineage>
</organism>
<name>A0ABW5VWV5_9MICO</name>